<evidence type="ECO:0000313" key="3">
    <source>
        <dbReference type="Proteomes" id="UP001201873"/>
    </source>
</evidence>
<protein>
    <submittedName>
        <fullName evidence="2">Tetratricopeptide repeat protein</fullName>
    </submittedName>
</protein>
<feature type="region of interest" description="Disordered" evidence="1">
    <location>
        <begin position="78"/>
        <end position="98"/>
    </location>
</feature>
<dbReference type="InterPro" id="IPR011990">
    <property type="entry name" value="TPR-like_helical_dom_sf"/>
</dbReference>
<dbReference type="Proteomes" id="UP001201873">
    <property type="component" value="Unassembled WGS sequence"/>
</dbReference>
<accession>A0ABT0JXW6</accession>
<sequence>IRRRLAADRPDTYLPDLATSLNNQSNRLGDLGRPEQALATIEEAVTIRRRLAADRPDTYLPDLAMSLNNQSDLLRAMGRHAQAQTIDDERDRLTHPDQ</sequence>
<proteinExistence type="predicted"/>
<keyword evidence="3" id="KW-1185">Reference proteome</keyword>
<gene>
    <name evidence="2" type="ORF">MXD59_11485</name>
</gene>
<evidence type="ECO:0000256" key="1">
    <source>
        <dbReference type="SAM" id="MobiDB-lite"/>
    </source>
</evidence>
<feature type="non-terminal residue" evidence="2">
    <location>
        <position position="1"/>
    </location>
</feature>
<comment type="caution">
    <text evidence="2">The sequence shown here is derived from an EMBL/GenBank/DDBJ whole genome shotgun (WGS) entry which is preliminary data.</text>
</comment>
<dbReference type="Gene3D" id="1.25.40.10">
    <property type="entry name" value="Tetratricopeptide repeat domain"/>
    <property type="match status" value="1"/>
</dbReference>
<evidence type="ECO:0000313" key="2">
    <source>
        <dbReference type="EMBL" id="MCK9876386.1"/>
    </source>
</evidence>
<dbReference type="RefSeq" id="WP_248824663.1">
    <property type="nucleotide sequence ID" value="NZ_JALKFT010000009.1"/>
</dbReference>
<name>A0ABT0JXW6_9ACTN</name>
<organism evidence="2 3">
    <name type="scientific">Frankia umida</name>
    <dbReference type="NCBI Taxonomy" id="573489"/>
    <lineage>
        <taxon>Bacteria</taxon>
        <taxon>Bacillati</taxon>
        <taxon>Actinomycetota</taxon>
        <taxon>Actinomycetes</taxon>
        <taxon>Frankiales</taxon>
        <taxon>Frankiaceae</taxon>
        <taxon>Frankia</taxon>
    </lineage>
</organism>
<dbReference type="SUPFAM" id="SSF48452">
    <property type="entry name" value="TPR-like"/>
    <property type="match status" value="1"/>
</dbReference>
<dbReference type="Pfam" id="PF13374">
    <property type="entry name" value="TPR_10"/>
    <property type="match status" value="1"/>
</dbReference>
<dbReference type="EMBL" id="JALKFT010000009">
    <property type="protein sequence ID" value="MCK9876386.1"/>
    <property type="molecule type" value="Genomic_DNA"/>
</dbReference>
<reference evidence="2 3" key="1">
    <citation type="submission" date="2022-04" db="EMBL/GenBank/DDBJ databases">
        <title>Genome diversity in the genus Frankia.</title>
        <authorList>
            <person name="Carlos-Shanley C."/>
            <person name="Hahn D."/>
        </authorList>
    </citation>
    <scope>NUCLEOTIDE SEQUENCE [LARGE SCALE GENOMIC DNA]</scope>
    <source>
        <strain evidence="2 3">Ag45/Mut15</strain>
    </source>
</reference>
<feature type="compositionally biased region" description="Basic and acidic residues" evidence="1">
    <location>
        <begin position="87"/>
        <end position="98"/>
    </location>
</feature>